<dbReference type="InterPro" id="IPR018392">
    <property type="entry name" value="LysM"/>
</dbReference>
<dbReference type="Pfam" id="PF01476">
    <property type="entry name" value="LysM"/>
    <property type="match status" value="1"/>
</dbReference>
<evidence type="ECO:0000256" key="1">
    <source>
        <dbReference type="SAM" id="MobiDB-lite"/>
    </source>
</evidence>
<feature type="region of interest" description="Disordered" evidence="1">
    <location>
        <begin position="1"/>
        <end position="23"/>
    </location>
</feature>
<gene>
    <name evidence="4" type="ORF">Poly30_21530</name>
</gene>
<name>A0A518ERB9_9BACT</name>
<keyword evidence="2" id="KW-0472">Membrane</keyword>
<evidence type="ECO:0000313" key="4">
    <source>
        <dbReference type="EMBL" id="QDV06638.1"/>
    </source>
</evidence>
<sequence>MASGPARTPTRGAGGPALYPRDPILTGEQRRRLGSGARKVHNPFPTMRALIGLLVLGCLFVMAASWQNRTTAELQSRRSLRYAAPADAANADTAGWSRLILGRPSGSEPLPIPEPPPSLRPGSSMDFLDGSATYRGGEEGSAGVASRSAVDPSSIRPVGVEATVAPRYARDFEYIVRPNDSLGEICRKHYDERPLHKLVEAVALYNDLKSPNAIRVGKTILLPDAAVLFPDR</sequence>
<evidence type="ECO:0000256" key="2">
    <source>
        <dbReference type="SAM" id="Phobius"/>
    </source>
</evidence>
<evidence type="ECO:0000313" key="5">
    <source>
        <dbReference type="Proteomes" id="UP000320390"/>
    </source>
</evidence>
<keyword evidence="2" id="KW-0812">Transmembrane</keyword>
<dbReference type="PROSITE" id="PS51782">
    <property type="entry name" value="LYSM"/>
    <property type="match status" value="1"/>
</dbReference>
<dbReference type="AlphaFoldDB" id="A0A518ERB9"/>
<dbReference type="EMBL" id="CP036434">
    <property type="protein sequence ID" value="QDV06638.1"/>
    <property type="molecule type" value="Genomic_DNA"/>
</dbReference>
<dbReference type="Gene3D" id="3.10.350.10">
    <property type="entry name" value="LysM domain"/>
    <property type="match status" value="1"/>
</dbReference>
<dbReference type="Proteomes" id="UP000320390">
    <property type="component" value="Chromosome"/>
</dbReference>
<proteinExistence type="predicted"/>
<organism evidence="4 5">
    <name type="scientific">Saltatorellus ferox</name>
    <dbReference type="NCBI Taxonomy" id="2528018"/>
    <lineage>
        <taxon>Bacteria</taxon>
        <taxon>Pseudomonadati</taxon>
        <taxon>Planctomycetota</taxon>
        <taxon>Planctomycetia</taxon>
        <taxon>Planctomycetia incertae sedis</taxon>
        <taxon>Saltatorellus</taxon>
    </lineage>
</organism>
<dbReference type="InterPro" id="IPR036779">
    <property type="entry name" value="LysM_dom_sf"/>
</dbReference>
<keyword evidence="5" id="KW-1185">Reference proteome</keyword>
<feature type="transmembrane region" description="Helical" evidence="2">
    <location>
        <begin position="47"/>
        <end position="66"/>
    </location>
</feature>
<feature type="domain" description="LysM" evidence="3">
    <location>
        <begin position="172"/>
        <end position="222"/>
    </location>
</feature>
<accession>A0A518ERB9</accession>
<protein>
    <recommendedName>
        <fullName evidence="3">LysM domain-containing protein</fullName>
    </recommendedName>
</protein>
<keyword evidence="2" id="KW-1133">Transmembrane helix</keyword>
<evidence type="ECO:0000259" key="3">
    <source>
        <dbReference type="PROSITE" id="PS51782"/>
    </source>
</evidence>
<reference evidence="4 5" key="1">
    <citation type="submission" date="2019-02" db="EMBL/GenBank/DDBJ databases">
        <title>Deep-cultivation of Planctomycetes and their phenomic and genomic characterization uncovers novel biology.</title>
        <authorList>
            <person name="Wiegand S."/>
            <person name="Jogler M."/>
            <person name="Boedeker C."/>
            <person name="Pinto D."/>
            <person name="Vollmers J."/>
            <person name="Rivas-Marin E."/>
            <person name="Kohn T."/>
            <person name="Peeters S.H."/>
            <person name="Heuer A."/>
            <person name="Rast P."/>
            <person name="Oberbeckmann S."/>
            <person name="Bunk B."/>
            <person name="Jeske O."/>
            <person name="Meyerdierks A."/>
            <person name="Storesund J.E."/>
            <person name="Kallscheuer N."/>
            <person name="Luecker S."/>
            <person name="Lage O.M."/>
            <person name="Pohl T."/>
            <person name="Merkel B.J."/>
            <person name="Hornburger P."/>
            <person name="Mueller R.-W."/>
            <person name="Bruemmer F."/>
            <person name="Labrenz M."/>
            <person name="Spormann A.M."/>
            <person name="Op den Camp H."/>
            <person name="Overmann J."/>
            <person name="Amann R."/>
            <person name="Jetten M.S.M."/>
            <person name="Mascher T."/>
            <person name="Medema M.H."/>
            <person name="Devos D.P."/>
            <person name="Kaster A.-K."/>
            <person name="Ovreas L."/>
            <person name="Rohde M."/>
            <person name="Galperin M.Y."/>
            <person name="Jogler C."/>
        </authorList>
    </citation>
    <scope>NUCLEOTIDE SEQUENCE [LARGE SCALE GENOMIC DNA]</scope>
    <source>
        <strain evidence="4 5">Poly30</strain>
    </source>
</reference>
<dbReference type="CDD" id="cd00118">
    <property type="entry name" value="LysM"/>
    <property type="match status" value="1"/>
</dbReference>